<dbReference type="CDD" id="cd22526">
    <property type="entry name" value="KH-I_Rrp40"/>
    <property type="match status" value="1"/>
</dbReference>
<keyword evidence="7" id="KW-0694">RNA-binding</keyword>
<dbReference type="InterPro" id="IPR004088">
    <property type="entry name" value="KH_dom_type_1"/>
</dbReference>
<dbReference type="Pfam" id="PF18311">
    <property type="entry name" value="Rrp40_N"/>
    <property type="match status" value="1"/>
</dbReference>
<dbReference type="SUPFAM" id="SSF54791">
    <property type="entry name" value="Eukaryotic type KH-domain (KH-domain type I)"/>
    <property type="match status" value="1"/>
</dbReference>
<dbReference type="PANTHER" id="PTHR21321">
    <property type="entry name" value="PNAS-3 RELATED"/>
    <property type="match status" value="1"/>
</dbReference>
<dbReference type="Pfam" id="PF21262">
    <property type="entry name" value="RRP40_S1"/>
    <property type="match status" value="1"/>
</dbReference>
<keyword evidence="13" id="KW-1185">Reference proteome</keyword>
<gene>
    <name evidence="12" type="primary">RRP40</name>
    <name evidence="12" type="ORF">VKT23_003822</name>
</gene>
<dbReference type="Gene3D" id="3.30.1370.10">
    <property type="entry name" value="K Homology domain, type 1"/>
    <property type="match status" value="1"/>
</dbReference>
<dbReference type="InterPro" id="IPR012340">
    <property type="entry name" value="NA-bd_OB-fold"/>
</dbReference>
<dbReference type="InterPro" id="IPR037319">
    <property type="entry name" value="Rrp40_S1"/>
</dbReference>
<evidence type="ECO:0000256" key="5">
    <source>
        <dbReference type="ARBA" id="ARBA00022552"/>
    </source>
</evidence>
<dbReference type="InterPro" id="IPR049469">
    <property type="entry name" value="RRP40_KH-I"/>
</dbReference>
<evidence type="ECO:0000313" key="12">
    <source>
        <dbReference type="EMBL" id="KAK7469342.1"/>
    </source>
</evidence>
<name>A0ABR1K0N0_9AGAR</name>
<dbReference type="Pfam" id="PF15985">
    <property type="entry name" value="KH_6"/>
    <property type="match status" value="1"/>
</dbReference>
<dbReference type="CDD" id="cd05790">
    <property type="entry name" value="S1_Rrp40"/>
    <property type="match status" value="1"/>
</dbReference>
<evidence type="ECO:0000256" key="8">
    <source>
        <dbReference type="ARBA" id="ARBA00023242"/>
    </source>
</evidence>
<evidence type="ECO:0000256" key="3">
    <source>
        <dbReference type="ARBA" id="ARBA00007841"/>
    </source>
</evidence>
<dbReference type="PANTHER" id="PTHR21321:SF1">
    <property type="entry name" value="EXOSOME COMPLEX COMPONENT RRP40"/>
    <property type="match status" value="1"/>
</dbReference>
<evidence type="ECO:0000313" key="13">
    <source>
        <dbReference type="Proteomes" id="UP001498398"/>
    </source>
</evidence>
<organism evidence="12 13">
    <name type="scientific">Marasmiellus scandens</name>
    <dbReference type="NCBI Taxonomy" id="2682957"/>
    <lineage>
        <taxon>Eukaryota</taxon>
        <taxon>Fungi</taxon>
        <taxon>Dikarya</taxon>
        <taxon>Basidiomycota</taxon>
        <taxon>Agaricomycotina</taxon>
        <taxon>Agaricomycetes</taxon>
        <taxon>Agaricomycetidae</taxon>
        <taxon>Agaricales</taxon>
        <taxon>Marasmiineae</taxon>
        <taxon>Omphalotaceae</taxon>
        <taxon>Marasmiellus</taxon>
    </lineage>
</organism>
<evidence type="ECO:0000256" key="1">
    <source>
        <dbReference type="ARBA" id="ARBA00004496"/>
    </source>
</evidence>
<evidence type="ECO:0000256" key="9">
    <source>
        <dbReference type="ARBA" id="ARBA00030615"/>
    </source>
</evidence>
<evidence type="ECO:0000256" key="6">
    <source>
        <dbReference type="ARBA" id="ARBA00022835"/>
    </source>
</evidence>
<evidence type="ECO:0000259" key="11">
    <source>
        <dbReference type="Pfam" id="PF18311"/>
    </source>
</evidence>
<reference evidence="12 13" key="1">
    <citation type="submission" date="2024-01" db="EMBL/GenBank/DDBJ databases">
        <title>A draft genome for the cacao thread blight pathogen Marasmiellus scandens.</title>
        <authorList>
            <person name="Baruah I.K."/>
            <person name="Leung J."/>
            <person name="Bukari Y."/>
            <person name="Amoako-Attah I."/>
            <person name="Meinhardt L.W."/>
            <person name="Bailey B.A."/>
            <person name="Cohen S.P."/>
        </authorList>
    </citation>
    <scope>NUCLEOTIDE SEQUENCE [LARGE SCALE GENOMIC DNA]</scope>
    <source>
        <strain evidence="12 13">GH-19</strain>
    </source>
</reference>
<keyword evidence="8" id="KW-0539">Nucleus</keyword>
<dbReference type="Gene3D" id="2.40.50.100">
    <property type="match status" value="1"/>
</dbReference>
<evidence type="ECO:0000256" key="7">
    <source>
        <dbReference type="ARBA" id="ARBA00022884"/>
    </source>
</evidence>
<protein>
    <recommendedName>
        <fullName evidence="9">Ribosomal RNA-processing protein 40</fullName>
    </recommendedName>
</protein>
<proteinExistence type="inferred from homology"/>
<dbReference type="SUPFAM" id="SSF50249">
    <property type="entry name" value="Nucleic acid-binding proteins"/>
    <property type="match status" value="1"/>
</dbReference>
<dbReference type="EMBL" id="JBANRG010000003">
    <property type="protein sequence ID" value="KAK7469342.1"/>
    <property type="molecule type" value="Genomic_DNA"/>
</dbReference>
<accession>A0ABR1K0N0</accession>
<keyword evidence="4" id="KW-0963">Cytoplasm</keyword>
<dbReference type="Proteomes" id="UP001498398">
    <property type="component" value="Unassembled WGS sequence"/>
</dbReference>
<dbReference type="InterPro" id="IPR036612">
    <property type="entry name" value="KH_dom_type_1_sf"/>
</dbReference>
<keyword evidence="5" id="KW-0698">rRNA processing</keyword>
<comment type="subcellular location">
    <subcellularLocation>
        <location evidence="1">Cytoplasm</location>
    </subcellularLocation>
    <subcellularLocation>
        <location evidence="2">Nucleus</location>
        <location evidence="2">Nucleolus</location>
    </subcellularLocation>
</comment>
<keyword evidence="6" id="KW-0271">Exosome</keyword>
<feature type="domain" description="Exosome complex exonuclease Rrp40 N-terminal" evidence="11">
    <location>
        <begin position="17"/>
        <end position="65"/>
    </location>
</feature>
<evidence type="ECO:0000259" key="10">
    <source>
        <dbReference type="Pfam" id="PF15985"/>
    </source>
</evidence>
<dbReference type="InterPro" id="IPR026699">
    <property type="entry name" value="Exosome_RNA_bind1/RRP40/RRP4"/>
</dbReference>
<comment type="similarity">
    <text evidence="3">Belongs to the RRP40 family.</text>
</comment>
<evidence type="ECO:0000256" key="2">
    <source>
        <dbReference type="ARBA" id="ARBA00004604"/>
    </source>
</evidence>
<dbReference type="InterPro" id="IPR041054">
    <property type="entry name" value="Rrp40_N_euk"/>
</dbReference>
<feature type="domain" description="K Homology" evidence="10">
    <location>
        <begin position="154"/>
        <end position="201"/>
    </location>
</feature>
<sequence>MSIVLPGEQVPAQHVNLKLGPGLQQIQTRNDGTSRSAQLIVATRAGSLNHSANGSKWWIESNSRRYVPAAQEPVIGVIAQKQGEGFRVDIGSAHSANLDGLAFEGASKRNKPNLKIGSLVYARVSLAHKDMEPELECFDAQTRKAEGFGELKGGFLVRCSLRMCRQLLDPNHFLLPLLGARFPLEVAVGLNGRVWINSKEAKHIIAITRAIEAADPDGDSLDASGVSTLLNDLDGKMSL</sequence>
<dbReference type="Gene3D" id="2.40.50.140">
    <property type="entry name" value="Nucleic acid-binding proteins"/>
    <property type="match status" value="1"/>
</dbReference>
<comment type="caution">
    <text evidence="12">The sequence shown here is derived from an EMBL/GenBank/DDBJ whole genome shotgun (WGS) entry which is preliminary data.</text>
</comment>
<evidence type="ECO:0000256" key="4">
    <source>
        <dbReference type="ARBA" id="ARBA00022490"/>
    </source>
</evidence>